<evidence type="ECO:0000313" key="2">
    <source>
        <dbReference type="Proteomes" id="UP000237105"/>
    </source>
</evidence>
<name>A0A2P5CGE9_PARAD</name>
<accession>A0A2P5CGE9</accession>
<organism evidence="1 2">
    <name type="scientific">Parasponia andersonii</name>
    <name type="common">Sponia andersonii</name>
    <dbReference type="NCBI Taxonomy" id="3476"/>
    <lineage>
        <taxon>Eukaryota</taxon>
        <taxon>Viridiplantae</taxon>
        <taxon>Streptophyta</taxon>
        <taxon>Embryophyta</taxon>
        <taxon>Tracheophyta</taxon>
        <taxon>Spermatophyta</taxon>
        <taxon>Magnoliopsida</taxon>
        <taxon>eudicotyledons</taxon>
        <taxon>Gunneridae</taxon>
        <taxon>Pentapetalae</taxon>
        <taxon>rosids</taxon>
        <taxon>fabids</taxon>
        <taxon>Rosales</taxon>
        <taxon>Cannabaceae</taxon>
        <taxon>Parasponia</taxon>
    </lineage>
</organism>
<sequence>MNDVERAVEMKLLNNHVRDRDQPGDLEQVAEQHDYIRGHVQLDKQQDREESYSLSLRVREIDNSRVYEIEGSEVRDQRDIPDVIKATRLQALGSVFKRVGLAARDIDQERGRDLCDHLNQQRVRTLGTMTSRNSTTSVSINDQFAQEVAYMRNELNCLAAHEEY</sequence>
<reference evidence="2" key="1">
    <citation type="submission" date="2016-06" db="EMBL/GenBank/DDBJ databases">
        <title>Parallel loss of symbiosis genes in relatives of nitrogen-fixing non-legume Parasponia.</title>
        <authorList>
            <person name="Van Velzen R."/>
            <person name="Holmer R."/>
            <person name="Bu F."/>
            <person name="Rutten L."/>
            <person name="Van Zeijl A."/>
            <person name="Liu W."/>
            <person name="Santuari L."/>
            <person name="Cao Q."/>
            <person name="Sharma T."/>
            <person name="Shen D."/>
            <person name="Roswanjaya Y."/>
            <person name="Wardhani T."/>
            <person name="Kalhor M.S."/>
            <person name="Jansen J."/>
            <person name="Van den Hoogen J."/>
            <person name="Gungor B."/>
            <person name="Hartog M."/>
            <person name="Hontelez J."/>
            <person name="Verver J."/>
            <person name="Yang W.-C."/>
            <person name="Schijlen E."/>
            <person name="Repin R."/>
            <person name="Schilthuizen M."/>
            <person name="Schranz E."/>
            <person name="Heidstra R."/>
            <person name="Miyata K."/>
            <person name="Fedorova E."/>
            <person name="Kohlen W."/>
            <person name="Bisseling T."/>
            <person name="Smit S."/>
            <person name="Geurts R."/>
        </authorList>
    </citation>
    <scope>NUCLEOTIDE SEQUENCE [LARGE SCALE GENOMIC DNA]</scope>
    <source>
        <strain evidence="2">cv. WU1-14</strain>
    </source>
</reference>
<gene>
    <name evidence="1" type="ORF">PanWU01x14_154510</name>
</gene>
<dbReference type="AlphaFoldDB" id="A0A2P5CGE9"/>
<keyword evidence="2" id="KW-1185">Reference proteome</keyword>
<proteinExistence type="predicted"/>
<comment type="caution">
    <text evidence="1">The sequence shown here is derived from an EMBL/GenBank/DDBJ whole genome shotgun (WGS) entry which is preliminary data.</text>
</comment>
<protein>
    <submittedName>
        <fullName evidence="1">Uncharacterized protein</fullName>
    </submittedName>
</protein>
<evidence type="ECO:0000313" key="1">
    <source>
        <dbReference type="EMBL" id="PON60126.1"/>
    </source>
</evidence>
<dbReference type="Proteomes" id="UP000237105">
    <property type="component" value="Unassembled WGS sequence"/>
</dbReference>
<dbReference type="EMBL" id="JXTB01000133">
    <property type="protein sequence ID" value="PON60126.1"/>
    <property type="molecule type" value="Genomic_DNA"/>
</dbReference>